<dbReference type="EMBL" id="CP048833">
    <property type="protein sequence ID" value="QJP06319.1"/>
    <property type="molecule type" value="Genomic_DNA"/>
</dbReference>
<sequence length="89" mass="9291">MSKHTPGPWMVDDSEYLAEGGGLCVMQGNDCIAVVGDFNPSHPIDANARLIAAAPELLEALQAVIDHGVMTGDEWVAEKAMAAIARASA</sequence>
<evidence type="ECO:0000313" key="2">
    <source>
        <dbReference type="EMBL" id="QJP06323.1"/>
    </source>
</evidence>
<dbReference type="KEGG" id="pmui:G4G71_22315"/>
<dbReference type="AlphaFoldDB" id="A0A7Z3BGA1"/>
<organism evidence="2 3">
    <name type="scientific">Pseudomonas multiresinivorans</name>
    <dbReference type="NCBI Taxonomy" id="95301"/>
    <lineage>
        <taxon>Bacteria</taxon>
        <taxon>Pseudomonadati</taxon>
        <taxon>Pseudomonadota</taxon>
        <taxon>Gammaproteobacteria</taxon>
        <taxon>Pseudomonadales</taxon>
        <taxon>Pseudomonadaceae</taxon>
        <taxon>Pseudomonas</taxon>
    </lineage>
</organism>
<name>A0A7Z3BGA1_9PSED</name>
<dbReference type="EMBL" id="CP048833">
    <property type="protein sequence ID" value="QJP06323.1"/>
    <property type="molecule type" value="Genomic_DNA"/>
</dbReference>
<accession>A0A7Z3BGA1</accession>
<proteinExistence type="predicted"/>
<gene>
    <name evidence="1" type="ORF">G4G71_10965</name>
    <name evidence="2" type="ORF">G4G71_22315</name>
</gene>
<evidence type="ECO:0000313" key="3">
    <source>
        <dbReference type="Proteomes" id="UP000502549"/>
    </source>
</evidence>
<dbReference type="KEGG" id="pmui:G4G71_10965"/>
<evidence type="ECO:0000313" key="1">
    <source>
        <dbReference type="EMBL" id="QJP06319.1"/>
    </source>
</evidence>
<protein>
    <submittedName>
        <fullName evidence="2">Uncharacterized protein</fullName>
    </submittedName>
</protein>
<keyword evidence="3" id="KW-1185">Reference proteome</keyword>
<dbReference type="Proteomes" id="UP000502549">
    <property type="component" value="Chromosome"/>
</dbReference>
<reference evidence="2 3" key="1">
    <citation type="submission" date="2020-02" db="EMBL/GenBank/DDBJ databases">
        <title>Complete genome sequence of Pseudomonas multiresinivorans ORNL1.</title>
        <authorList>
            <person name="Podar M."/>
        </authorList>
    </citation>
    <scope>NUCLEOTIDE SEQUENCE [LARGE SCALE GENOMIC DNA]</scope>
    <source>
        <strain evidence="2">Populi</strain>
        <strain evidence="3">populi</strain>
    </source>
</reference>
<dbReference type="RefSeq" id="WP_169934896.1">
    <property type="nucleotide sequence ID" value="NZ_CP048833.1"/>
</dbReference>